<dbReference type="KEGG" id="vg:10328635"/>
<name>E3SKY4_9CAUD</name>
<dbReference type="EMBL" id="GU071098">
    <property type="protein sequence ID" value="ADO98132.1"/>
    <property type="molecule type" value="Genomic_DNA"/>
</dbReference>
<evidence type="ECO:0000313" key="1">
    <source>
        <dbReference type="EMBL" id="ADO98132.1"/>
    </source>
</evidence>
<gene>
    <name evidence="1" type="ORF">SSSM7_066</name>
</gene>
<accession>E3SKY4</accession>
<organism evidence="1 2">
    <name type="scientific">Synechococcus phage S-SSM7</name>
    <dbReference type="NCBI Taxonomy" id="445686"/>
    <lineage>
        <taxon>Viruses</taxon>
        <taxon>Duplodnaviria</taxon>
        <taxon>Heunggongvirae</taxon>
        <taxon>Uroviricota</taxon>
        <taxon>Caudoviricetes</taxon>
        <taxon>Pantevenvirales</taxon>
        <taxon>Kyanoviridae</taxon>
        <taxon>Lipsvirus</taxon>
        <taxon>Lipsvirus ssm7</taxon>
    </lineage>
</organism>
<dbReference type="RefSeq" id="YP_004324119.1">
    <property type="nucleotide sequence ID" value="NC_015287.1"/>
</dbReference>
<keyword evidence="2" id="KW-1185">Reference proteome</keyword>
<protein>
    <submittedName>
        <fullName evidence="1">Uncharacterized protein</fullName>
    </submittedName>
</protein>
<sequence length="57" mass="6218">MNVVRNPNTGIIMLSLDPTRANDLMNALDFAIDNDNSLGICDVIDLTDLSDLLKEAL</sequence>
<dbReference type="Proteomes" id="UP000006527">
    <property type="component" value="Segment"/>
</dbReference>
<evidence type="ECO:0000313" key="2">
    <source>
        <dbReference type="Proteomes" id="UP000006527"/>
    </source>
</evidence>
<reference evidence="1 2" key="1">
    <citation type="journal article" date="2010" name="Environ. Microbiol.">
        <title>Genomic analysis of oceanic cyanobacterial myoviruses compared with T4-like myoviruses from diverse hosts and environments.</title>
        <authorList>
            <person name="Sullivan M.B."/>
            <person name="Huang K.H."/>
            <person name="Ignacio-Espinoza J.C."/>
            <person name="Berlin A.M."/>
            <person name="Kelly L."/>
            <person name="Weigele P.R."/>
            <person name="DeFrancesco A.S."/>
            <person name="Kern S.E."/>
            <person name="Thompson L.R."/>
            <person name="Young S."/>
            <person name="Yandava C."/>
            <person name="Fu R."/>
            <person name="Krastins B."/>
            <person name="Chase M."/>
            <person name="Sarracino D."/>
            <person name="Osburne M.S."/>
            <person name="Henn M.R."/>
            <person name="Chisholm S.W."/>
        </authorList>
    </citation>
    <scope>NUCLEOTIDE SEQUENCE [LARGE SCALE GENOMIC DNA]</scope>
    <source>
        <strain evidence="1">8109-3</strain>
    </source>
</reference>
<dbReference type="GeneID" id="10328635"/>
<proteinExistence type="predicted"/>